<organism evidence="2 3">
    <name type="scientific">Rhizophagus irregularis</name>
    <dbReference type="NCBI Taxonomy" id="588596"/>
    <lineage>
        <taxon>Eukaryota</taxon>
        <taxon>Fungi</taxon>
        <taxon>Fungi incertae sedis</taxon>
        <taxon>Mucoromycota</taxon>
        <taxon>Glomeromycotina</taxon>
        <taxon>Glomeromycetes</taxon>
        <taxon>Glomerales</taxon>
        <taxon>Glomeraceae</taxon>
        <taxon>Rhizophagus</taxon>
    </lineage>
</organism>
<reference evidence="2 3" key="1">
    <citation type="submission" date="2017-10" db="EMBL/GenBank/DDBJ databases">
        <title>Extensive intraspecific genome diversity in a model arbuscular mycorrhizal fungus.</title>
        <authorList>
            <person name="Chen E.C.H."/>
            <person name="Morin E."/>
            <person name="Baudet D."/>
            <person name="Noel J."/>
            <person name="Ndikumana S."/>
            <person name="Charron P."/>
            <person name="St-Onge C."/>
            <person name="Giorgi J."/>
            <person name="Grigoriev I.V."/>
            <person name="Roux C."/>
            <person name="Martin F.M."/>
            <person name="Corradi N."/>
        </authorList>
    </citation>
    <scope>NUCLEOTIDE SEQUENCE [LARGE SCALE GENOMIC DNA]</scope>
    <source>
        <strain evidence="2 3">A1</strain>
    </source>
</reference>
<feature type="non-terminal residue" evidence="2">
    <location>
        <position position="1"/>
    </location>
</feature>
<reference evidence="2 3" key="2">
    <citation type="submission" date="2017-10" db="EMBL/GenBank/DDBJ databases">
        <title>Genome analyses suggest a sexual origin of heterokaryosis in a supposedly ancient asexual fungus.</title>
        <authorList>
            <person name="Corradi N."/>
            <person name="Sedzielewska K."/>
            <person name="Noel J."/>
            <person name="Charron P."/>
            <person name="Farinelli L."/>
            <person name="Marton T."/>
            <person name="Kruger M."/>
            <person name="Pelin A."/>
            <person name="Brachmann A."/>
            <person name="Corradi N."/>
        </authorList>
    </citation>
    <scope>NUCLEOTIDE SEQUENCE [LARGE SCALE GENOMIC DNA]</scope>
    <source>
        <strain evidence="2 3">A1</strain>
    </source>
</reference>
<keyword evidence="1" id="KW-0812">Transmembrane</keyword>
<comment type="caution">
    <text evidence="2">The sequence shown here is derived from an EMBL/GenBank/DDBJ whole genome shotgun (WGS) entry which is preliminary data.</text>
</comment>
<evidence type="ECO:0000313" key="2">
    <source>
        <dbReference type="EMBL" id="PKC66952.1"/>
    </source>
</evidence>
<evidence type="ECO:0000313" key="3">
    <source>
        <dbReference type="Proteomes" id="UP000232688"/>
    </source>
</evidence>
<gene>
    <name evidence="2" type="ORF">RhiirA1_459019</name>
</gene>
<dbReference type="Proteomes" id="UP000232688">
    <property type="component" value="Unassembled WGS sequence"/>
</dbReference>
<keyword evidence="1" id="KW-1133">Transmembrane helix</keyword>
<feature type="transmembrane region" description="Helical" evidence="1">
    <location>
        <begin position="20"/>
        <end position="41"/>
    </location>
</feature>
<name>A0A2N0RUI1_9GLOM</name>
<protein>
    <submittedName>
        <fullName evidence="2">Uncharacterized protein</fullName>
    </submittedName>
</protein>
<keyword evidence="1" id="KW-0472">Membrane</keyword>
<sequence length="50" mass="5907">FDFQFLDVCYWFRLSVLGRLLLVSTFGSWTFQLSVLGVKYIDFGYQFLGI</sequence>
<dbReference type="VEuPathDB" id="FungiDB:RhiirA1_459019"/>
<proteinExistence type="predicted"/>
<evidence type="ECO:0000256" key="1">
    <source>
        <dbReference type="SAM" id="Phobius"/>
    </source>
</evidence>
<dbReference type="AlphaFoldDB" id="A0A2N0RUI1"/>
<accession>A0A2N0RUI1</accession>
<dbReference type="EMBL" id="LLXH01000424">
    <property type="protein sequence ID" value="PKC66952.1"/>
    <property type="molecule type" value="Genomic_DNA"/>
</dbReference>